<evidence type="ECO:0000313" key="1">
    <source>
        <dbReference type="EMBL" id="MPC55072.1"/>
    </source>
</evidence>
<reference evidence="1 2" key="1">
    <citation type="submission" date="2019-05" db="EMBL/GenBank/DDBJ databases">
        <title>Another draft genome of Portunus trituberculatus and its Hox gene families provides insights of decapod evolution.</title>
        <authorList>
            <person name="Jeong J.-H."/>
            <person name="Song I."/>
            <person name="Kim S."/>
            <person name="Choi T."/>
            <person name="Kim D."/>
            <person name="Ryu S."/>
            <person name="Kim W."/>
        </authorList>
    </citation>
    <scope>NUCLEOTIDE SEQUENCE [LARGE SCALE GENOMIC DNA]</scope>
    <source>
        <tissue evidence="1">Muscle</tissue>
    </source>
</reference>
<comment type="caution">
    <text evidence="1">The sequence shown here is derived from an EMBL/GenBank/DDBJ whole genome shotgun (WGS) entry which is preliminary data.</text>
</comment>
<organism evidence="1 2">
    <name type="scientific">Portunus trituberculatus</name>
    <name type="common">Swimming crab</name>
    <name type="synonym">Neptunus trituberculatus</name>
    <dbReference type="NCBI Taxonomy" id="210409"/>
    <lineage>
        <taxon>Eukaryota</taxon>
        <taxon>Metazoa</taxon>
        <taxon>Ecdysozoa</taxon>
        <taxon>Arthropoda</taxon>
        <taxon>Crustacea</taxon>
        <taxon>Multicrustacea</taxon>
        <taxon>Malacostraca</taxon>
        <taxon>Eumalacostraca</taxon>
        <taxon>Eucarida</taxon>
        <taxon>Decapoda</taxon>
        <taxon>Pleocyemata</taxon>
        <taxon>Brachyura</taxon>
        <taxon>Eubrachyura</taxon>
        <taxon>Portunoidea</taxon>
        <taxon>Portunidae</taxon>
        <taxon>Portuninae</taxon>
        <taxon>Portunus</taxon>
    </lineage>
</organism>
<accession>A0A5B7G824</accession>
<dbReference type="AlphaFoldDB" id="A0A5B7G824"/>
<proteinExistence type="predicted"/>
<dbReference type="Proteomes" id="UP000324222">
    <property type="component" value="Unassembled WGS sequence"/>
</dbReference>
<name>A0A5B7G824_PORTR</name>
<dbReference type="EMBL" id="VSRR010012865">
    <property type="protein sequence ID" value="MPC55072.1"/>
    <property type="molecule type" value="Genomic_DNA"/>
</dbReference>
<evidence type="ECO:0000313" key="2">
    <source>
        <dbReference type="Proteomes" id="UP000324222"/>
    </source>
</evidence>
<gene>
    <name evidence="1" type="ORF">E2C01_049005</name>
</gene>
<keyword evidence="2" id="KW-1185">Reference proteome</keyword>
<sequence>MNPHGAGLCGGQRSDVVIGWRRVRVLRDTGHFSSYCRGFKNTHMLPIKPVFDGIRFGELWEAA</sequence>
<protein>
    <submittedName>
        <fullName evidence="1">Uncharacterized protein</fullName>
    </submittedName>
</protein>